<dbReference type="InterPro" id="IPR023214">
    <property type="entry name" value="HAD_sf"/>
</dbReference>
<dbReference type="PANTHER" id="PTHR17901:SF14">
    <property type="entry name" value="MAGNESIUM-DEPENDENT PHOSPHATASE 1"/>
    <property type="match status" value="1"/>
</dbReference>
<keyword evidence="2" id="KW-1185">Reference proteome</keyword>
<dbReference type="Pfam" id="PF12689">
    <property type="entry name" value="Acid_PPase"/>
    <property type="match status" value="1"/>
</dbReference>
<sequence length="202" mass="23578">MTKSDEIKELPEILPEMIVFDLDYTLWSEWIDCTYGPPYTYEEKNNSIVNHRGEVLSLFEHTTTIISTIKSFPNTKIAIASRTSTPEWYVLFSWCLQMARKALRLLRIPELDSTLEQNIDYFEIYPGSKIKHFKALSKKSGIECHKMLFFDDESRNREVTKLGAHFVQVNTRKGITPTQFMTALHNYANNTSPKQSKLEDYH</sequence>
<gene>
    <name evidence="1" type="primary">SPBP8B7.31</name>
    <name evidence="1" type="ORF">A0J61_03198</name>
</gene>
<proteinExistence type="predicted"/>
<protein>
    <submittedName>
        <fullName evidence="1">Putative magnesium-dependent phosphatase P8B7.31</fullName>
    </submittedName>
</protein>
<name>A0A1C7NIE1_9FUNG</name>
<dbReference type="AlphaFoldDB" id="A0A1C7NIE1"/>
<dbReference type="SFLD" id="SFLDG01129">
    <property type="entry name" value="C1.5:_HAD__Beta-PGM__Phosphata"/>
    <property type="match status" value="1"/>
</dbReference>
<dbReference type="SUPFAM" id="SSF56784">
    <property type="entry name" value="HAD-like"/>
    <property type="match status" value="1"/>
</dbReference>
<dbReference type="SFLD" id="SFLDG01131">
    <property type="entry name" value="C1.5.2:_MDP_Like"/>
    <property type="match status" value="1"/>
</dbReference>
<dbReference type="Gene3D" id="3.40.50.1000">
    <property type="entry name" value="HAD superfamily/HAD-like"/>
    <property type="match status" value="1"/>
</dbReference>
<accession>A0A1C7NIE1</accession>
<dbReference type="FunCoup" id="A0A1C7NIE1">
    <property type="interactions" value="39"/>
</dbReference>
<dbReference type="NCBIfam" id="TIGR01681">
    <property type="entry name" value="HAD-SF-IIIC"/>
    <property type="match status" value="1"/>
</dbReference>
<evidence type="ECO:0000313" key="1">
    <source>
        <dbReference type="EMBL" id="OBZ88760.1"/>
    </source>
</evidence>
<organism evidence="1 2">
    <name type="scientific">Choanephora cucurbitarum</name>
    <dbReference type="NCBI Taxonomy" id="101091"/>
    <lineage>
        <taxon>Eukaryota</taxon>
        <taxon>Fungi</taxon>
        <taxon>Fungi incertae sedis</taxon>
        <taxon>Mucoromycota</taxon>
        <taxon>Mucoromycotina</taxon>
        <taxon>Mucoromycetes</taxon>
        <taxon>Mucorales</taxon>
        <taxon>Mucorineae</taxon>
        <taxon>Choanephoraceae</taxon>
        <taxon>Choanephoroideae</taxon>
        <taxon>Choanephora</taxon>
    </lineage>
</organism>
<dbReference type="InterPro" id="IPR036412">
    <property type="entry name" value="HAD-like_sf"/>
</dbReference>
<comment type="caution">
    <text evidence="1">The sequence shown here is derived from an EMBL/GenBank/DDBJ whole genome shotgun (WGS) entry which is preliminary data.</text>
</comment>
<dbReference type="InParanoid" id="A0A1C7NIE1"/>
<dbReference type="NCBIfam" id="TIGR01685">
    <property type="entry name" value="MDP-1"/>
    <property type="match status" value="1"/>
</dbReference>
<reference evidence="1 2" key="1">
    <citation type="submission" date="2016-03" db="EMBL/GenBank/DDBJ databases">
        <title>Choanephora cucurbitarum.</title>
        <authorList>
            <person name="Min B."/>
            <person name="Park H."/>
            <person name="Park J.-H."/>
            <person name="Shin H.-D."/>
            <person name="Choi I.-G."/>
        </authorList>
    </citation>
    <scope>NUCLEOTIDE SEQUENCE [LARGE SCALE GENOMIC DNA]</scope>
    <source>
        <strain evidence="1 2">KUS-F28377</strain>
    </source>
</reference>
<dbReference type="Proteomes" id="UP000093000">
    <property type="component" value="Unassembled WGS sequence"/>
</dbReference>
<evidence type="ECO:0000313" key="2">
    <source>
        <dbReference type="Proteomes" id="UP000093000"/>
    </source>
</evidence>
<dbReference type="SFLD" id="SFLDS00003">
    <property type="entry name" value="Haloacid_Dehalogenase"/>
    <property type="match status" value="1"/>
</dbReference>
<dbReference type="GO" id="GO:0003993">
    <property type="term" value="F:acid phosphatase activity"/>
    <property type="evidence" value="ECO:0007669"/>
    <property type="project" value="TreeGrafter"/>
</dbReference>
<dbReference type="PANTHER" id="PTHR17901">
    <property type="entry name" value="MAGNESIUM-DEPENDENT PHOSPHATASE 1 MDP1"/>
    <property type="match status" value="1"/>
</dbReference>
<dbReference type="InterPro" id="IPR010033">
    <property type="entry name" value="HAD_SF_ppase_IIIC"/>
</dbReference>
<dbReference type="InterPro" id="IPR010036">
    <property type="entry name" value="MDP_1_eu_arc"/>
</dbReference>
<dbReference type="STRING" id="101091.A0A1C7NIE1"/>
<dbReference type="OrthoDB" id="2865258at2759"/>
<dbReference type="EMBL" id="LUGH01000133">
    <property type="protein sequence ID" value="OBZ88760.1"/>
    <property type="molecule type" value="Genomic_DNA"/>
</dbReference>